<dbReference type="EMBL" id="JBHSPU010000023">
    <property type="protein sequence ID" value="MFC5917069.1"/>
    <property type="molecule type" value="Genomic_DNA"/>
</dbReference>
<gene>
    <name evidence="3" type="ORF">ACFP1B_27115</name>
</gene>
<keyword evidence="4" id="KW-1185">Reference proteome</keyword>
<evidence type="ECO:0000313" key="4">
    <source>
        <dbReference type="Proteomes" id="UP001596200"/>
    </source>
</evidence>
<protein>
    <recommendedName>
        <fullName evidence="5">Integral membrane protein</fullName>
    </recommendedName>
</protein>
<feature type="transmembrane region" description="Helical" evidence="2">
    <location>
        <begin position="216"/>
        <end position="239"/>
    </location>
</feature>
<evidence type="ECO:0000256" key="2">
    <source>
        <dbReference type="SAM" id="Phobius"/>
    </source>
</evidence>
<feature type="transmembrane region" description="Helical" evidence="2">
    <location>
        <begin position="181"/>
        <end position="204"/>
    </location>
</feature>
<feature type="compositionally biased region" description="Low complexity" evidence="1">
    <location>
        <begin position="1"/>
        <end position="18"/>
    </location>
</feature>
<keyword evidence="2" id="KW-0812">Transmembrane</keyword>
<reference evidence="4" key="1">
    <citation type="journal article" date="2019" name="Int. J. Syst. Evol. Microbiol.">
        <title>The Global Catalogue of Microorganisms (GCM) 10K type strain sequencing project: providing services to taxonomists for standard genome sequencing and annotation.</title>
        <authorList>
            <consortium name="The Broad Institute Genomics Platform"/>
            <consortium name="The Broad Institute Genome Sequencing Center for Infectious Disease"/>
            <person name="Wu L."/>
            <person name="Ma J."/>
        </authorList>
    </citation>
    <scope>NUCLEOTIDE SEQUENCE [LARGE SCALE GENOMIC DNA]</scope>
    <source>
        <strain evidence="4">JCM 4147</strain>
    </source>
</reference>
<feature type="region of interest" description="Disordered" evidence="1">
    <location>
        <begin position="1"/>
        <end position="98"/>
    </location>
</feature>
<dbReference type="RefSeq" id="WP_344510144.1">
    <property type="nucleotide sequence ID" value="NZ_BAAATU010000011.1"/>
</dbReference>
<evidence type="ECO:0008006" key="5">
    <source>
        <dbReference type="Google" id="ProtNLM"/>
    </source>
</evidence>
<organism evidence="3 4">
    <name type="scientific">Streptomyces pulveraceus</name>
    <dbReference type="NCBI Taxonomy" id="68258"/>
    <lineage>
        <taxon>Bacteria</taxon>
        <taxon>Bacillati</taxon>
        <taxon>Actinomycetota</taxon>
        <taxon>Actinomycetes</taxon>
        <taxon>Kitasatosporales</taxon>
        <taxon>Streptomycetaceae</taxon>
        <taxon>Streptomyces</taxon>
    </lineage>
</organism>
<accession>A0ABW1GQJ1</accession>
<feature type="transmembrane region" description="Helical" evidence="2">
    <location>
        <begin position="121"/>
        <end position="142"/>
    </location>
</feature>
<proteinExistence type="predicted"/>
<sequence>MNPTTSANPTDPTAPSAPDAEETATEDSATGKTATEDTATGRTATRRTATEDFATEKTAAEDSATGRTAAEDTAFDTGKADGKAADGDADRADDGDGEALAETEDLEADDLDDPAKEPSGLGAAASAVAAAALGVVALTGSWTGKFAAERETLIGQITTSSNSTAAQQISEIYGDAWHSTALVNGVFALLALLAGVFALVRPAFGAPSAHPQPGWVRAVATAGIALGVLGLVISIGMYFDLIVPLPTAGAAQ</sequence>
<feature type="compositionally biased region" description="Basic and acidic residues" evidence="1">
    <location>
        <begin position="78"/>
        <end position="94"/>
    </location>
</feature>
<feature type="compositionally biased region" description="Low complexity" evidence="1">
    <location>
        <begin position="36"/>
        <end position="47"/>
    </location>
</feature>
<dbReference type="Proteomes" id="UP001596200">
    <property type="component" value="Unassembled WGS sequence"/>
</dbReference>
<comment type="caution">
    <text evidence="3">The sequence shown here is derived from an EMBL/GenBank/DDBJ whole genome shotgun (WGS) entry which is preliminary data.</text>
</comment>
<keyword evidence="2" id="KW-1133">Transmembrane helix</keyword>
<evidence type="ECO:0000313" key="3">
    <source>
        <dbReference type="EMBL" id="MFC5917069.1"/>
    </source>
</evidence>
<evidence type="ECO:0000256" key="1">
    <source>
        <dbReference type="SAM" id="MobiDB-lite"/>
    </source>
</evidence>
<keyword evidence="2" id="KW-0472">Membrane</keyword>
<feature type="compositionally biased region" description="Basic and acidic residues" evidence="1">
    <location>
        <begin position="48"/>
        <end position="60"/>
    </location>
</feature>
<name>A0ABW1GQJ1_9ACTN</name>